<name>A0ABU6QAR3_9FABA</name>
<organism evidence="2 3">
    <name type="scientific">Stylosanthes scabra</name>
    <dbReference type="NCBI Taxonomy" id="79078"/>
    <lineage>
        <taxon>Eukaryota</taxon>
        <taxon>Viridiplantae</taxon>
        <taxon>Streptophyta</taxon>
        <taxon>Embryophyta</taxon>
        <taxon>Tracheophyta</taxon>
        <taxon>Spermatophyta</taxon>
        <taxon>Magnoliopsida</taxon>
        <taxon>eudicotyledons</taxon>
        <taxon>Gunneridae</taxon>
        <taxon>Pentapetalae</taxon>
        <taxon>rosids</taxon>
        <taxon>fabids</taxon>
        <taxon>Fabales</taxon>
        <taxon>Fabaceae</taxon>
        <taxon>Papilionoideae</taxon>
        <taxon>50 kb inversion clade</taxon>
        <taxon>dalbergioids sensu lato</taxon>
        <taxon>Dalbergieae</taxon>
        <taxon>Pterocarpus clade</taxon>
        <taxon>Stylosanthes</taxon>
    </lineage>
</organism>
<feature type="region of interest" description="Disordered" evidence="1">
    <location>
        <begin position="67"/>
        <end position="86"/>
    </location>
</feature>
<comment type="caution">
    <text evidence="2">The sequence shown here is derived from an EMBL/GenBank/DDBJ whole genome shotgun (WGS) entry which is preliminary data.</text>
</comment>
<protein>
    <submittedName>
        <fullName evidence="2">Uncharacterized protein</fullName>
    </submittedName>
</protein>
<gene>
    <name evidence="2" type="ORF">PIB30_029616</name>
</gene>
<evidence type="ECO:0000313" key="3">
    <source>
        <dbReference type="Proteomes" id="UP001341840"/>
    </source>
</evidence>
<evidence type="ECO:0000256" key="1">
    <source>
        <dbReference type="SAM" id="MobiDB-lite"/>
    </source>
</evidence>
<evidence type="ECO:0000313" key="2">
    <source>
        <dbReference type="EMBL" id="MED6109007.1"/>
    </source>
</evidence>
<keyword evidence="3" id="KW-1185">Reference proteome</keyword>
<accession>A0ABU6QAR3</accession>
<dbReference type="EMBL" id="JASCZI010000121">
    <property type="protein sequence ID" value="MED6109007.1"/>
    <property type="molecule type" value="Genomic_DNA"/>
</dbReference>
<sequence length="298" mass="32538">MDSGWVPNPSGPEEACVAAALVQLNGTLTDAGANLVKLLDAAGTIATEIRNGVNLVDTCMDTFVRPKMRLQGGGPTETTPQEEGSGHVAIGVNGKETHSQVVQGAETSAGPISEETNPVYVPDLTPLLPVLRGECSDDTVMMGSMIQLEQVRTRMGGERVQPLSIPSVLRGKLQGRLGDEVNIQRTSSDGCYRPTKIQKVIDLTPEEKKRSNKIAVTFPSVSTPLLIFIRCKFKITPQHKYSFTEAQYLAYIFGSNLEPNEVQFHRGQRKMDREDLATLLLGNEPSNYIMEMMAYKTA</sequence>
<proteinExistence type="predicted"/>
<reference evidence="2 3" key="1">
    <citation type="journal article" date="2023" name="Plants (Basel)">
        <title>Bridging the Gap: Combining Genomics and Transcriptomics Approaches to Understand Stylosanthes scabra, an Orphan Legume from the Brazilian Caatinga.</title>
        <authorList>
            <person name="Ferreira-Neto J.R.C."/>
            <person name="da Silva M.D."/>
            <person name="Binneck E."/>
            <person name="de Melo N.F."/>
            <person name="da Silva R.H."/>
            <person name="de Melo A.L.T.M."/>
            <person name="Pandolfi V."/>
            <person name="Bustamante F.O."/>
            <person name="Brasileiro-Vidal A.C."/>
            <person name="Benko-Iseppon A.M."/>
        </authorList>
    </citation>
    <scope>NUCLEOTIDE SEQUENCE [LARGE SCALE GENOMIC DNA]</scope>
    <source>
        <tissue evidence="2">Leaves</tissue>
    </source>
</reference>
<dbReference type="Proteomes" id="UP001341840">
    <property type="component" value="Unassembled WGS sequence"/>
</dbReference>